<organism evidence="1 2">
    <name type="scientific">Marasmiellus scandens</name>
    <dbReference type="NCBI Taxonomy" id="2682957"/>
    <lineage>
        <taxon>Eukaryota</taxon>
        <taxon>Fungi</taxon>
        <taxon>Dikarya</taxon>
        <taxon>Basidiomycota</taxon>
        <taxon>Agaricomycotina</taxon>
        <taxon>Agaricomycetes</taxon>
        <taxon>Agaricomycetidae</taxon>
        <taxon>Agaricales</taxon>
        <taxon>Marasmiineae</taxon>
        <taxon>Omphalotaceae</taxon>
        <taxon>Marasmiellus</taxon>
    </lineage>
</organism>
<evidence type="ECO:0000313" key="2">
    <source>
        <dbReference type="Proteomes" id="UP001498398"/>
    </source>
</evidence>
<name>A0ABR1JGN6_9AGAR</name>
<keyword evidence="2" id="KW-1185">Reference proteome</keyword>
<comment type="caution">
    <text evidence="1">The sequence shown here is derived from an EMBL/GenBank/DDBJ whole genome shotgun (WGS) entry which is preliminary data.</text>
</comment>
<reference evidence="1 2" key="1">
    <citation type="submission" date="2024-01" db="EMBL/GenBank/DDBJ databases">
        <title>A draft genome for the cacao thread blight pathogen Marasmiellus scandens.</title>
        <authorList>
            <person name="Baruah I.K."/>
            <person name="Leung J."/>
            <person name="Bukari Y."/>
            <person name="Amoako-Attah I."/>
            <person name="Meinhardt L.W."/>
            <person name="Bailey B.A."/>
            <person name="Cohen S.P."/>
        </authorList>
    </citation>
    <scope>NUCLEOTIDE SEQUENCE [LARGE SCALE GENOMIC DNA]</scope>
    <source>
        <strain evidence="1 2">GH-19</strain>
    </source>
</reference>
<dbReference type="Proteomes" id="UP001498398">
    <property type="component" value="Unassembled WGS sequence"/>
</dbReference>
<dbReference type="EMBL" id="JBANRG010000018">
    <property type="protein sequence ID" value="KAK7458025.1"/>
    <property type="molecule type" value="Genomic_DNA"/>
</dbReference>
<accession>A0ABR1JGN6</accession>
<evidence type="ECO:0000313" key="1">
    <source>
        <dbReference type="EMBL" id="KAK7458025.1"/>
    </source>
</evidence>
<proteinExistence type="predicted"/>
<protein>
    <submittedName>
        <fullName evidence="1">Uncharacterized protein</fullName>
    </submittedName>
</protein>
<sequence>MFVFSFVIRTYVATMQFKSTFISIALLALASPAMSATITGFAGAGCTGAIVATGSGSSHTCLTLGSGSVRSISFSGVTGTISFFESGGLHDNCSNGSQQTLGGPSGCSTAPTGFNWESVSLN</sequence>
<gene>
    <name evidence="1" type="ORF">VKT23_009933</name>
</gene>